<evidence type="ECO:0000313" key="2">
    <source>
        <dbReference type="EMBL" id="KDQ58412.1"/>
    </source>
</evidence>
<sequence>MELSPVSSSESNGVPVPLTQVERDHAHAKLLQFARKCWSRKTAAFARNTPASVIWTGDTLETLLSNFHLIRGRENLAHVLLEWRWDDEDGDSLFELVDAVNRRLDRRRAEAQAKRDREVVVAVGDSLATSSSTTVCIRPLESSGETEDQEKRAPLS</sequence>
<dbReference type="OrthoDB" id="3260945at2759"/>
<reference evidence="3" key="1">
    <citation type="journal article" date="2014" name="Proc. Natl. Acad. Sci. U.S.A.">
        <title>Extensive sampling of basidiomycete genomes demonstrates inadequacy of the white-rot/brown-rot paradigm for wood decay fungi.</title>
        <authorList>
            <person name="Riley R."/>
            <person name="Salamov A.A."/>
            <person name="Brown D.W."/>
            <person name="Nagy L.G."/>
            <person name="Floudas D."/>
            <person name="Held B.W."/>
            <person name="Levasseur A."/>
            <person name="Lombard V."/>
            <person name="Morin E."/>
            <person name="Otillar R."/>
            <person name="Lindquist E.A."/>
            <person name="Sun H."/>
            <person name="LaButti K.M."/>
            <person name="Schmutz J."/>
            <person name="Jabbour D."/>
            <person name="Luo H."/>
            <person name="Baker S.E."/>
            <person name="Pisabarro A.G."/>
            <person name="Walton J.D."/>
            <person name="Blanchette R.A."/>
            <person name="Henrissat B."/>
            <person name="Martin F."/>
            <person name="Cullen D."/>
            <person name="Hibbett D.S."/>
            <person name="Grigoriev I.V."/>
        </authorList>
    </citation>
    <scope>NUCLEOTIDE SEQUENCE [LARGE SCALE GENOMIC DNA]</scope>
    <source>
        <strain evidence="3">MUCL 33604</strain>
    </source>
</reference>
<protein>
    <submittedName>
        <fullName evidence="2">Uncharacterized protein</fullName>
    </submittedName>
</protein>
<dbReference type="HOGENOM" id="CLU_1686886_0_0_1"/>
<gene>
    <name evidence="2" type="ORF">JAAARDRAFT_192988</name>
</gene>
<evidence type="ECO:0000256" key="1">
    <source>
        <dbReference type="SAM" id="MobiDB-lite"/>
    </source>
</evidence>
<dbReference type="Proteomes" id="UP000027265">
    <property type="component" value="Unassembled WGS sequence"/>
</dbReference>
<name>A0A067Q4J8_9AGAM</name>
<organism evidence="2 3">
    <name type="scientific">Jaapia argillacea MUCL 33604</name>
    <dbReference type="NCBI Taxonomy" id="933084"/>
    <lineage>
        <taxon>Eukaryota</taxon>
        <taxon>Fungi</taxon>
        <taxon>Dikarya</taxon>
        <taxon>Basidiomycota</taxon>
        <taxon>Agaricomycotina</taxon>
        <taxon>Agaricomycetes</taxon>
        <taxon>Agaricomycetidae</taxon>
        <taxon>Jaapiales</taxon>
        <taxon>Jaapiaceae</taxon>
        <taxon>Jaapia</taxon>
    </lineage>
</organism>
<accession>A0A067Q4J8</accession>
<feature type="region of interest" description="Disordered" evidence="1">
    <location>
        <begin position="129"/>
        <end position="156"/>
    </location>
</feature>
<keyword evidence="3" id="KW-1185">Reference proteome</keyword>
<dbReference type="InParanoid" id="A0A067Q4J8"/>
<dbReference type="AlphaFoldDB" id="A0A067Q4J8"/>
<evidence type="ECO:0000313" key="3">
    <source>
        <dbReference type="Proteomes" id="UP000027265"/>
    </source>
</evidence>
<proteinExistence type="predicted"/>
<dbReference type="EMBL" id="KL197717">
    <property type="protein sequence ID" value="KDQ58412.1"/>
    <property type="molecule type" value="Genomic_DNA"/>
</dbReference>